<dbReference type="GO" id="GO:0004316">
    <property type="term" value="F:3-oxoacyl-[acyl-carrier-protein] reductase (NADPH) activity"/>
    <property type="evidence" value="ECO:0007669"/>
    <property type="project" value="UniProtKB-EC"/>
</dbReference>
<dbReference type="EMBL" id="CP009962">
    <property type="protein sequence ID" value="AIY39518.1"/>
    <property type="molecule type" value="Genomic_DNA"/>
</dbReference>
<dbReference type="SUPFAM" id="SSF51735">
    <property type="entry name" value="NAD(P)-binding Rossmann-fold domains"/>
    <property type="match status" value="1"/>
</dbReference>
<name>A0A0A1F466_9BURK</name>
<dbReference type="InterPro" id="IPR002347">
    <property type="entry name" value="SDR_fam"/>
</dbReference>
<dbReference type="FunFam" id="3.40.50.720:FF:000084">
    <property type="entry name" value="Short-chain dehydrogenase reductase"/>
    <property type="match status" value="1"/>
</dbReference>
<dbReference type="KEGG" id="care:LT85_0358"/>
<organism evidence="3 4">
    <name type="scientific">Collimonas arenae</name>
    <dbReference type="NCBI Taxonomy" id="279058"/>
    <lineage>
        <taxon>Bacteria</taxon>
        <taxon>Pseudomonadati</taxon>
        <taxon>Pseudomonadota</taxon>
        <taxon>Betaproteobacteria</taxon>
        <taxon>Burkholderiales</taxon>
        <taxon>Oxalobacteraceae</taxon>
        <taxon>Collimonas</taxon>
    </lineage>
</organism>
<evidence type="ECO:0000259" key="2">
    <source>
        <dbReference type="SMART" id="SM00822"/>
    </source>
</evidence>
<dbReference type="RefSeq" id="WP_038484555.1">
    <property type="nucleotide sequence ID" value="NZ_CP009962.1"/>
</dbReference>
<keyword evidence="4" id="KW-1185">Reference proteome</keyword>
<keyword evidence="3" id="KW-0560">Oxidoreductase</keyword>
<gene>
    <name evidence="3" type="ORF">LT85_0358</name>
</gene>
<proteinExistence type="inferred from homology"/>
<protein>
    <submittedName>
        <fullName evidence="3">3-oxoacyl-[acyl-carrier protein] reductase</fullName>
        <ecNumber evidence="3">1.1.1.100</ecNumber>
    </submittedName>
</protein>
<dbReference type="CDD" id="cd05233">
    <property type="entry name" value="SDR_c"/>
    <property type="match status" value="1"/>
</dbReference>
<dbReference type="EC" id="1.1.1.100" evidence="3"/>
<evidence type="ECO:0000256" key="1">
    <source>
        <dbReference type="ARBA" id="ARBA00006484"/>
    </source>
</evidence>
<dbReference type="Proteomes" id="UP000030302">
    <property type="component" value="Chromosome"/>
</dbReference>
<dbReference type="AlphaFoldDB" id="A0A0A1F466"/>
<dbReference type="STRING" id="279058.LT85_0358"/>
<comment type="similarity">
    <text evidence="1">Belongs to the short-chain dehydrogenases/reductases (SDR) family.</text>
</comment>
<accession>A0A0A1F466</accession>
<dbReference type="HOGENOM" id="CLU_010194_1_0_4"/>
<evidence type="ECO:0000313" key="4">
    <source>
        <dbReference type="Proteomes" id="UP000030302"/>
    </source>
</evidence>
<dbReference type="PANTHER" id="PTHR43943:SF2">
    <property type="entry name" value="DEHYDROGENASE_REDUCTASE 4"/>
    <property type="match status" value="1"/>
</dbReference>
<dbReference type="Pfam" id="PF13561">
    <property type="entry name" value="adh_short_C2"/>
    <property type="match status" value="1"/>
</dbReference>
<dbReference type="PRINTS" id="PR00081">
    <property type="entry name" value="GDHRDH"/>
</dbReference>
<dbReference type="PANTHER" id="PTHR43943">
    <property type="entry name" value="DEHYDROGENASE/REDUCTASE (SDR FAMILY) MEMBER 4"/>
    <property type="match status" value="1"/>
</dbReference>
<dbReference type="InterPro" id="IPR036291">
    <property type="entry name" value="NAD(P)-bd_dom_sf"/>
</dbReference>
<dbReference type="OrthoDB" id="9803333at2"/>
<dbReference type="InterPro" id="IPR057326">
    <property type="entry name" value="KR_dom"/>
</dbReference>
<feature type="domain" description="Ketoreductase" evidence="2">
    <location>
        <begin position="17"/>
        <end position="197"/>
    </location>
</feature>
<dbReference type="Gene3D" id="3.40.50.720">
    <property type="entry name" value="NAD(P)-binding Rossmann-like Domain"/>
    <property type="match status" value="1"/>
</dbReference>
<evidence type="ECO:0000313" key="3">
    <source>
        <dbReference type="EMBL" id="AIY39518.1"/>
    </source>
</evidence>
<dbReference type="InterPro" id="IPR020904">
    <property type="entry name" value="Sc_DH/Rdtase_CS"/>
</dbReference>
<dbReference type="PROSITE" id="PS00061">
    <property type="entry name" value="ADH_SHORT"/>
    <property type="match status" value="1"/>
</dbReference>
<dbReference type="SMART" id="SM00822">
    <property type="entry name" value="PKS_KR"/>
    <property type="match status" value="1"/>
</dbReference>
<reference evidence="4" key="1">
    <citation type="journal article" date="2014" name="Soil Biol. Biochem.">
        <title>Structure and function of bacterial communities in ageing soils: Insights from the Mendocino ecological staircase.</title>
        <authorList>
            <person name="Uroz S."/>
            <person name="Tech J.J."/>
            <person name="Sawaya N.A."/>
            <person name="Frey-Klett P."/>
            <person name="Leveau J.H.J."/>
        </authorList>
    </citation>
    <scope>NUCLEOTIDE SEQUENCE [LARGE SCALE GENOMIC DNA]</scope>
    <source>
        <strain evidence="4">Cal35</strain>
    </source>
</reference>
<sequence length="260" mass="27226">MTTSLYANIHNTKHAGKIALVTGGSTGIGFATAKRLAREGATVFITGRRQAELDAAVLEIGHGARAIRGDISSASDLDNIIDIVSAARQRIDILFANAGGGEFARLGEITEAQFDKYFGINVKGTLFTVQAALPLMPAGSAIVITGSIASIQGTPAFGVYAATKAALRSFARTWASDLKGRDIRVNVVAPGTVVTPAYKTELNMSDEQIDALCREVAQMTPLGRIGNADEIAKAVSFLASDDASYITGTEMFVDGGLTQI</sequence>